<organism evidence="1 2">
    <name type="scientific">Pleurotus cornucopiae</name>
    <name type="common">Cornucopia mushroom</name>
    <dbReference type="NCBI Taxonomy" id="5321"/>
    <lineage>
        <taxon>Eukaryota</taxon>
        <taxon>Fungi</taxon>
        <taxon>Dikarya</taxon>
        <taxon>Basidiomycota</taxon>
        <taxon>Agaricomycotina</taxon>
        <taxon>Agaricomycetes</taxon>
        <taxon>Agaricomycetidae</taxon>
        <taxon>Agaricales</taxon>
        <taxon>Pleurotineae</taxon>
        <taxon>Pleurotaceae</taxon>
        <taxon>Pleurotus</taxon>
    </lineage>
</organism>
<proteinExistence type="predicted"/>
<reference evidence="1 2" key="1">
    <citation type="journal article" date="2021" name="Appl. Environ. Microbiol.">
        <title>Genetic linkage and physical mapping for an oyster mushroom Pleurotus cornucopiae and QTL analysis for the trait cap color.</title>
        <authorList>
            <person name="Zhang Y."/>
            <person name="Gao W."/>
            <person name="Sonnenberg A."/>
            <person name="Chen Q."/>
            <person name="Zhang J."/>
            <person name="Huang C."/>
        </authorList>
    </citation>
    <scope>NUCLEOTIDE SEQUENCE [LARGE SCALE GENOMIC DNA]</scope>
    <source>
        <strain evidence="1">CCMSSC00406</strain>
    </source>
</reference>
<evidence type="ECO:0000313" key="1">
    <source>
        <dbReference type="EMBL" id="KAG9219384.1"/>
    </source>
</evidence>
<gene>
    <name evidence="1" type="ORF">CCMSSC00406_0001794</name>
</gene>
<comment type="caution">
    <text evidence="1">The sequence shown here is derived from an EMBL/GenBank/DDBJ whole genome shotgun (WGS) entry which is preliminary data.</text>
</comment>
<accession>A0ACB7IPH6</accession>
<protein>
    <submittedName>
        <fullName evidence="1">Uncharacterized protein</fullName>
    </submittedName>
</protein>
<dbReference type="EMBL" id="WQMT02000009">
    <property type="protein sequence ID" value="KAG9219384.1"/>
    <property type="molecule type" value="Genomic_DNA"/>
</dbReference>
<name>A0ACB7IPH6_PLECO</name>
<sequence length="553" mass="59799">MTPPRLDGAGAACPWISTPLPPSLTQYRNVKGYMQPELDSDGSDSDAEVDLSLPGPEASPKTLRKRLEAMQLQLAALVVDKDNTARENATLVAENMDKRGRGKKSVSLTIPDADEAKELGKKLAIMCEAWSDSNSFLKPRPDLDPNSEERYSSFETYKLGITSAIYDFLPAKCHKFLQVRSDWCTLLRRKQGEGRADALKYIKRSAPSIFKDYGIPASDWTSSTTRANSAIMQSLLKFPGDKNYPEVPPLVYPGLNADARKVFCNPILGRVLRVTLFGAASLDKSTVQTSTLGKIWGVNELTAASLAFAVIAAVHVLSSDTSLNETGLVSLIPYRTYYYKLKSTLVLHADAPPIRKAFRIQSAIVFEGINQDNGTATVAAQAESNQHGVHSLRDALRDIDSSDDDESDNDTSGSPANLPQTLRPSSVEYETFDLAQVIDSESDLERITPAVVESTAELQPAHGQPATNDPPVLQLDNLAPVNPVGAGRGKKKASRGGGRGRGGNIASAQANEAVPMPQARRLRPNLTLPPQNTNMTTALGPIPVTEIESMASM</sequence>
<dbReference type="Proteomes" id="UP000824881">
    <property type="component" value="Unassembled WGS sequence"/>
</dbReference>
<evidence type="ECO:0000313" key="2">
    <source>
        <dbReference type="Proteomes" id="UP000824881"/>
    </source>
</evidence>
<keyword evidence="2" id="KW-1185">Reference proteome</keyword>